<evidence type="ECO:0000313" key="3">
    <source>
        <dbReference type="Proteomes" id="UP000008068"/>
    </source>
</evidence>
<feature type="signal peptide" evidence="1">
    <location>
        <begin position="1"/>
        <end position="19"/>
    </location>
</feature>
<dbReference type="FunCoup" id="G0MQG7">
    <property type="interactions" value="1897"/>
</dbReference>
<keyword evidence="1" id="KW-0732">Signal</keyword>
<evidence type="ECO:0000256" key="1">
    <source>
        <dbReference type="SAM" id="SignalP"/>
    </source>
</evidence>
<organism evidence="3">
    <name type="scientific">Caenorhabditis brenneri</name>
    <name type="common">Nematode worm</name>
    <dbReference type="NCBI Taxonomy" id="135651"/>
    <lineage>
        <taxon>Eukaryota</taxon>
        <taxon>Metazoa</taxon>
        <taxon>Ecdysozoa</taxon>
        <taxon>Nematoda</taxon>
        <taxon>Chromadorea</taxon>
        <taxon>Rhabditida</taxon>
        <taxon>Rhabditina</taxon>
        <taxon>Rhabditomorpha</taxon>
        <taxon>Rhabditoidea</taxon>
        <taxon>Rhabditidae</taxon>
        <taxon>Peloderinae</taxon>
        <taxon>Caenorhabditis</taxon>
    </lineage>
</organism>
<dbReference type="Proteomes" id="UP000008068">
    <property type="component" value="Unassembled WGS sequence"/>
</dbReference>
<gene>
    <name evidence="2" type="ORF">CAEBREN_16509</name>
</gene>
<dbReference type="AlphaFoldDB" id="G0MQG7"/>
<sequence>MFRSTLPFLLLLLLGSASAGVLFANNPDGTFTNNGYGSSSEIVRSDRAHEYYEDTTKLALDDADLVLIHEYFPDQKINQNGNLRYSDLPLVEKSLKKDIFMLIAKNEDYMAFLSHPSHKDLFVMINDMIQGPNQKVLQEQIWKKVLAIEAYYKKVFEPLKRRDTIDTAMKLLMRLERASGDGDLTVEDTVQLDQNLGTIAFLLNQNLTKRLVTMLENNLHPVPLEHKRSHHVRKSAVTETATGAPSSNQVNNFVNVPPSSLGRMENITDIDDPTIYTGHKIPMPFNNNHESKVNVSKVKSSEDHVENNAVNVTINRKSFDDVLDRSRNFPFGDEVEKFLTGDSKMNSSNQPMPFTHNNGTTVDVSKVNSSEHQSKMHSQIIKR</sequence>
<dbReference type="OrthoDB" id="5874883at2759"/>
<evidence type="ECO:0000313" key="2">
    <source>
        <dbReference type="EMBL" id="EGT41507.1"/>
    </source>
</evidence>
<keyword evidence="3" id="KW-1185">Reference proteome</keyword>
<dbReference type="EMBL" id="GL379807">
    <property type="protein sequence ID" value="EGT41507.1"/>
    <property type="molecule type" value="Genomic_DNA"/>
</dbReference>
<name>G0MQG7_CAEBE</name>
<dbReference type="OMA" id="NEDYMAF"/>
<dbReference type="eggNOG" id="ENOG502THYH">
    <property type="taxonomic scope" value="Eukaryota"/>
</dbReference>
<reference evidence="3" key="1">
    <citation type="submission" date="2011-07" db="EMBL/GenBank/DDBJ databases">
        <authorList>
            <consortium name="Caenorhabditis brenneri Sequencing and Analysis Consortium"/>
            <person name="Wilson R.K."/>
        </authorList>
    </citation>
    <scope>NUCLEOTIDE SEQUENCE [LARGE SCALE GENOMIC DNA]</scope>
    <source>
        <strain evidence="3">PB2801</strain>
    </source>
</reference>
<protein>
    <recommendedName>
        <fullName evidence="4">SXP/RAL-2 family protein Ani s 5-like cation-binding domain-containing protein</fullName>
    </recommendedName>
</protein>
<proteinExistence type="predicted"/>
<accession>G0MQG7</accession>
<dbReference type="InParanoid" id="G0MQG7"/>
<feature type="chain" id="PRO_5003404339" description="SXP/RAL-2 family protein Ani s 5-like cation-binding domain-containing protein" evidence="1">
    <location>
        <begin position="20"/>
        <end position="383"/>
    </location>
</feature>
<evidence type="ECO:0008006" key="4">
    <source>
        <dbReference type="Google" id="ProtNLM"/>
    </source>
</evidence>
<dbReference type="HOGENOM" id="CLU_696825_0_0_1"/>